<dbReference type="RefSeq" id="WP_332865140.1">
    <property type="nucleotide sequence ID" value="NZ_JBAFSM010000018.1"/>
</dbReference>
<evidence type="ECO:0008006" key="4">
    <source>
        <dbReference type="Google" id="ProtNLM"/>
    </source>
</evidence>
<keyword evidence="1" id="KW-0812">Transmembrane</keyword>
<proteinExistence type="predicted"/>
<evidence type="ECO:0000313" key="2">
    <source>
        <dbReference type="EMBL" id="MEG3437660.1"/>
    </source>
</evidence>
<keyword evidence="3" id="KW-1185">Reference proteome</keyword>
<dbReference type="EMBL" id="JBAFSM010000018">
    <property type="protein sequence ID" value="MEG3437660.1"/>
    <property type="molecule type" value="Genomic_DNA"/>
</dbReference>
<comment type="caution">
    <text evidence="2">The sequence shown here is derived from an EMBL/GenBank/DDBJ whole genome shotgun (WGS) entry which is preliminary data.</text>
</comment>
<name>A0AAW9QL50_9CHRO</name>
<reference evidence="2 3" key="1">
    <citation type="submission" date="2024-01" db="EMBL/GenBank/DDBJ databases">
        <title>Genomic insights into the taxonomy and metabolism of the cyanobacterium Pannus brasiliensis CCIBt3594.</title>
        <authorList>
            <person name="Machado M."/>
            <person name="Botero N.B."/>
            <person name="Andreote A.P.D."/>
            <person name="Feitosa A.M.T."/>
            <person name="Popin R."/>
            <person name="Sivonen K."/>
            <person name="Fiore M.F."/>
        </authorList>
    </citation>
    <scope>NUCLEOTIDE SEQUENCE [LARGE SCALE GENOMIC DNA]</scope>
    <source>
        <strain evidence="2 3">CCIBt3594</strain>
    </source>
</reference>
<dbReference type="AlphaFoldDB" id="A0AAW9QL50"/>
<keyword evidence="1" id="KW-0472">Membrane</keyword>
<organism evidence="2 3">
    <name type="scientific">Pannus brasiliensis CCIBt3594</name>
    <dbReference type="NCBI Taxonomy" id="1427578"/>
    <lineage>
        <taxon>Bacteria</taxon>
        <taxon>Bacillati</taxon>
        <taxon>Cyanobacteriota</taxon>
        <taxon>Cyanophyceae</taxon>
        <taxon>Oscillatoriophycideae</taxon>
        <taxon>Chroococcales</taxon>
        <taxon>Microcystaceae</taxon>
        <taxon>Pannus</taxon>
    </lineage>
</organism>
<feature type="transmembrane region" description="Helical" evidence="1">
    <location>
        <begin position="12"/>
        <end position="29"/>
    </location>
</feature>
<feature type="transmembrane region" description="Helical" evidence="1">
    <location>
        <begin position="35"/>
        <end position="53"/>
    </location>
</feature>
<evidence type="ECO:0000313" key="3">
    <source>
        <dbReference type="Proteomes" id="UP001328733"/>
    </source>
</evidence>
<accession>A0AAW9QL50</accession>
<sequence length="62" mass="7052">MNWKPPRRELDPAKLVAIIVVSCLVYSHFHPDGLNILKEIMIATVSGFFGYLARGYMKNENS</sequence>
<evidence type="ECO:0000256" key="1">
    <source>
        <dbReference type="SAM" id="Phobius"/>
    </source>
</evidence>
<dbReference type="Proteomes" id="UP001328733">
    <property type="component" value="Unassembled WGS sequence"/>
</dbReference>
<gene>
    <name evidence="2" type="ORF">V0288_11070</name>
</gene>
<keyword evidence="1" id="KW-1133">Transmembrane helix</keyword>
<protein>
    <recommendedName>
        <fullName evidence="4">Holin</fullName>
    </recommendedName>
</protein>